<evidence type="ECO:0000256" key="5">
    <source>
        <dbReference type="ARBA" id="ARBA00022777"/>
    </source>
</evidence>
<dbReference type="AlphaFoldDB" id="A0AAP2RDA0"/>
<dbReference type="InterPro" id="IPR051347">
    <property type="entry name" value="Circadian_clock_KaiC-rel"/>
</dbReference>
<name>A0AAP2RDA0_9EURY</name>
<organism evidence="9 10">
    <name type="scientific">Methanooceanicella nereidis</name>
    <dbReference type="NCBI Taxonomy" id="2052831"/>
    <lineage>
        <taxon>Archaea</taxon>
        <taxon>Methanobacteriati</taxon>
        <taxon>Methanobacteriota</taxon>
        <taxon>Stenosarchaea group</taxon>
        <taxon>Methanomicrobia</taxon>
        <taxon>Methanocellales</taxon>
        <taxon>Methanocellaceae</taxon>
        <taxon>Methanooceanicella</taxon>
    </lineage>
</organism>
<evidence type="ECO:0000256" key="6">
    <source>
        <dbReference type="ARBA" id="ARBA00022801"/>
    </source>
</evidence>
<dbReference type="GO" id="GO:0005524">
    <property type="term" value="F:ATP binding"/>
    <property type="evidence" value="ECO:0007669"/>
    <property type="project" value="InterPro"/>
</dbReference>
<dbReference type="InterPro" id="IPR027417">
    <property type="entry name" value="P-loop_NTPase"/>
</dbReference>
<evidence type="ECO:0000256" key="7">
    <source>
        <dbReference type="SAM" id="Coils"/>
    </source>
</evidence>
<keyword evidence="10" id="KW-1185">Reference proteome</keyword>
<keyword evidence="6" id="KW-0378">Hydrolase</keyword>
<dbReference type="InterPro" id="IPR047221">
    <property type="entry name" value="KaiC_N"/>
</dbReference>
<feature type="domain" description="KaiC" evidence="8">
    <location>
        <begin position="254"/>
        <end position="486"/>
    </location>
</feature>
<dbReference type="Gene3D" id="3.40.50.300">
    <property type="entry name" value="P-loop containing nucleotide triphosphate hydrolases"/>
    <property type="match status" value="2"/>
</dbReference>
<protein>
    <recommendedName>
        <fullName evidence="1">non-specific serine/threonine protein kinase</fullName>
        <ecNumber evidence="1">2.7.11.1</ecNumber>
    </recommendedName>
</protein>
<dbReference type="EC" id="2.7.11.1" evidence="1"/>
<dbReference type="EMBL" id="PGCK01000008">
    <property type="protein sequence ID" value="MCD1295353.1"/>
    <property type="molecule type" value="Genomic_DNA"/>
</dbReference>
<feature type="domain" description="KaiC" evidence="8">
    <location>
        <begin position="14"/>
        <end position="253"/>
    </location>
</feature>
<keyword evidence="2" id="KW-0597">Phosphoprotein</keyword>
<gene>
    <name evidence="9" type="ORF">CUJ83_10110</name>
</gene>
<evidence type="ECO:0000256" key="1">
    <source>
        <dbReference type="ARBA" id="ARBA00012513"/>
    </source>
</evidence>
<dbReference type="NCBIfam" id="NF006799">
    <property type="entry name" value="PRK09302.1"/>
    <property type="match status" value="1"/>
</dbReference>
<evidence type="ECO:0000259" key="8">
    <source>
        <dbReference type="PROSITE" id="PS51146"/>
    </source>
</evidence>
<keyword evidence="4" id="KW-0677">Repeat</keyword>
<keyword evidence="7" id="KW-0175">Coiled coil</keyword>
<dbReference type="RefSeq" id="WP_230742207.1">
    <property type="nucleotide sequence ID" value="NZ_PGCK01000008.1"/>
</dbReference>
<dbReference type="InterPro" id="IPR014774">
    <property type="entry name" value="KaiC-like_dom"/>
</dbReference>
<dbReference type="PROSITE" id="PS51146">
    <property type="entry name" value="KAIC"/>
    <property type="match status" value="2"/>
</dbReference>
<dbReference type="PIRSF" id="PIRSF039117">
    <property type="entry name" value="KaiC"/>
    <property type="match status" value="1"/>
</dbReference>
<dbReference type="Pfam" id="PF06745">
    <property type="entry name" value="ATPase"/>
    <property type="match status" value="2"/>
</dbReference>
<reference evidence="9 10" key="1">
    <citation type="submission" date="2017-11" db="EMBL/GenBank/DDBJ databases">
        <title>Isolation and Characterization of Family Methanocellaceae Species from Potential Methane Hydrate Area Offshore Southwestern Taiwan.</title>
        <authorList>
            <person name="Zhang W.-L."/>
            <person name="Chen W.-C."/>
            <person name="Lai M.-C."/>
            <person name="Chen S.-C."/>
        </authorList>
    </citation>
    <scope>NUCLEOTIDE SEQUENCE [LARGE SCALE GENOMIC DNA]</scope>
    <source>
        <strain evidence="9 10">CWC-04</strain>
    </source>
</reference>
<accession>A0AAP2RDA0</accession>
<dbReference type="PANTHER" id="PTHR42926:SF1">
    <property type="entry name" value="CIRCADIAN CLOCK OSCILLATOR PROTEIN KAIC 1"/>
    <property type="match status" value="1"/>
</dbReference>
<keyword evidence="3" id="KW-0808">Transferase</keyword>
<dbReference type="InterPro" id="IPR010624">
    <property type="entry name" value="KaiC_dom"/>
</dbReference>
<keyword evidence="5" id="KW-0418">Kinase</keyword>
<evidence type="ECO:0000256" key="2">
    <source>
        <dbReference type="ARBA" id="ARBA00022553"/>
    </source>
</evidence>
<evidence type="ECO:0000313" key="9">
    <source>
        <dbReference type="EMBL" id="MCD1295353.1"/>
    </source>
</evidence>
<dbReference type="GO" id="GO:0004674">
    <property type="term" value="F:protein serine/threonine kinase activity"/>
    <property type="evidence" value="ECO:0007669"/>
    <property type="project" value="UniProtKB-EC"/>
</dbReference>
<evidence type="ECO:0000256" key="4">
    <source>
        <dbReference type="ARBA" id="ARBA00022737"/>
    </source>
</evidence>
<dbReference type="GO" id="GO:0016787">
    <property type="term" value="F:hydrolase activity"/>
    <property type="evidence" value="ECO:0007669"/>
    <property type="project" value="UniProtKB-KW"/>
</dbReference>
<evidence type="ECO:0000313" key="10">
    <source>
        <dbReference type="Proteomes" id="UP001320159"/>
    </source>
</evidence>
<proteinExistence type="predicted"/>
<comment type="caution">
    <text evidence="9">The sequence shown here is derived from an EMBL/GenBank/DDBJ whole genome shotgun (WGS) entry which is preliminary data.</text>
</comment>
<dbReference type="PANTHER" id="PTHR42926">
    <property type="match status" value="1"/>
</dbReference>
<dbReference type="CDD" id="cd19485">
    <property type="entry name" value="KaiC-N"/>
    <property type="match status" value="1"/>
</dbReference>
<sequence length="564" mass="62908">MPKRVRVPGKIGLSKSPTGISGFDDITYGGLPKGRPTLVAGGAGTGKTVFAMEFIVHGALEYNEPGVYVTFEENIGDLKKNFASLGYDLDMLINDKKLVIDHVFVERSQIEETGEYNLEALFIRLGYAIDSIGAKRVALDTIEVLFAGLKDQAIVRSELLRLFSWLKDRGITAIVTGEKGELTLTRYGLEEYVADCVILLDFRVTEQLATRRLRIVKYRGSAHGADEYPFLIGKDGIIIFPITSIKTDYGTSKERVSTGIPRMDGMLGDKGYYRGSTVLVSGTAGTGKTSIAAHFVDAACRRGEKCLYFAFEETQDQIIRNMESVGLDLGQWVKKGSLKFHIARPALYGLETHLVMMENDIKKYDPVNVVIDPITDFSAVGGGREVKSMLTRLNDLMKSRGITTLFTDLIRGDIRPEGQQFYITSLIDTWILLRNFEYNGERNRGITVLKSRGMAHSNQIREFVMTDGGIELIDPYIGPSGVLMGSAKLSQEAKDNATLLGVKRDNEHKRNALEENRKELEAKIAALKAQYKVEEDKIVRDIERTEQDLDIMLKDSELMARVRK</sequence>
<dbReference type="Proteomes" id="UP001320159">
    <property type="component" value="Unassembled WGS sequence"/>
</dbReference>
<dbReference type="InterPro" id="IPR030665">
    <property type="entry name" value="KaiC"/>
</dbReference>
<evidence type="ECO:0000256" key="3">
    <source>
        <dbReference type="ARBA" id="ARBA00022679"/>
    </source>
</evidence>
<dbReference type="SUPFAM" id="SSF52540">
    <property type="entry name" value="P-loop containing nucleoside triphosphate hydrolases"/>
    <property type="match status" value="2"/>
</dbReference>
<feature type="coiled-coil region" evidence="7">
    <location>
        <begin position="503"/>
        <end position="537"/>
    </location>
</feature>